<feature type="transmembrane region" description="Helical" evidence="2">
    <location>
        <begin position="269"/>
        <end position="294"/>
    </location>
</feature>
<feature type="signal peptide" evidence="3">
    <location>
        <begin position="1"/>
        <end position="23"/>
    </location>
</feature>
<proteinExistence type="predicted"/>
<keyword evidence="1" id="KW-0175">Coiled coil</keyword>
<evidence type="ECO:0000256" key="3">
    <source>
        <dbReference type="SAM" id="SignalP"/>
    </source>
</evidence>
<organism evidence="5 6">
    <name type="scientific">Zongyangia hominis</name>
    <dbReference type="NCBI Taxonomy" id="2763677"/>
    <lineage>
        <taxon>Bacteria</taxon>
        <taxon>Bacillati</taxon>
        <taxon>Bacillota</taxon>
        <taxon>Clostridia</taxon>
        <taxon>Eubacteriales</taxon>
        <taxon>Oscillospiraceae</taxon>
        <taxon>Zongyangia</taxon>
    </lineage>
</organism>
<dbReference type="EMBL" id="JACRTC010000001">
    <property type="protein sequence ID" value="MBC8569675.1"/>
    <property type="molecule type" value="Genomic_DNA"/>
</dbReference>
<feature type="chain" id="PRO_5037495174" evidence="3">
    <location>
        <begin position="24"/>
        <end position="325"/>
    </location>
</feature>
<dbReference type="AlphaFoldDB" id="A0A926E878"/>
<dbReference type="Proteomes" id="UP000660861">
    <property type="component" value="Unassembled WGS sequence"/>
</dbReference>
<name>A0A926E878_9FIRM</name>
<dbReference type="Pfam" id="PF14257">
    <property type="entry name" value="DUF4349"/>
    <property type="match status" value="1"/>
</dbReference>
<evidence type="ECO:0000259" key="4">
    <source>
        <dbReference type="Pfam" id="PF14257"/>
    </source>
</evidence>
<keyword evidence="6" id="KW-1185">Reference proteome</keyword>
<evidence type="ECO:0000256" key="1">
    <source>
        <dbReference type="SAM" id="Coils"/>
    </source>
</evidence>
<evidence type="ECO:0000313" key="6">
    <source>
        <dbReference type="Proteomes" id="UP000660861"/>
    </source>
</evidence>
<feature type="domain" description="DUF4349" evidence="4">
    <location>
        <begin position="75"/>
        <end position="289"/>
    </location>
</feature>
<reference evidence="5" key="1">
    <citation type="submission" date="2020-08" db="EMBL/GenBank/DDBJ databases">
        <title>Genome public.</title>
        <authorList>
            <person name="Liu C."/>
            <person name="Sun Q."/>
        </authorList>
    </citation>
    <scope>NUCLEOTIDE SEQUENCE</scope>
    <source>
        <strain evidence="5">NSJ-54</strain>
    </source>
</reference>
<keyword evidence="2" id="KW-1133">Transmembrane helix</keyword>
<accession>A0A926E878</accession>
<keyword evidence="3" id="KW-0732">Signal</keyword>
<dbReference type="RefSeq" id="WP_262396772.1">
    <property type="nucleotide sequence ID" value="NZ_JACRTC010000001.1"/>
</dbReference>
<comment type="caution">
    <text evidence="5">The sequence shown here is derived from an EMBL/GenBank/DDBJ whole genome shotgun (WGS) entry which is preliminary data.</text>
</comment>
<keyword evidence="2" id="KW-0812">Transmembrane</keyword>
<dbReference type="InterPro" id="IPR025645">
    <property type="entry name" value="DUF4349"/>
</dbReference>
<feature type="coiled-coil region" evidence="1">
    <location>
        <begin position="173"/>
        <end position="216"/>
    </location>
</feature>
<protein>
    <submittedName>
        <fullName evidence="5">DUF4349 domain-containing protein</fullName>
    </submittedName>
</protein>
<dbReference type="PROSITE" id="PS51257">
    <property type="entry name" value="PROKAR_LIPOPROTEIN"/>
    <property type="match status" value="1"/>
</dbReference>
<evidence type="ECO:0000313" key="5">
    <source>
        <dbReference type="EMBL" id="MBC8569675.1"/>
    </source>
</evidence>
<evidence type="ECO:0000256" key="2">
    <source>
        <dbReference type="SAM" id="Phobius"/>
    </source>
</evidence>
<keyword evidence="2" id="KW-0472">Membrane</keyword>
<gene>
    <name evidence="5" type="ORF">H8709_02405</name>
</gene>
<sequence>MKRWLTLTALLLAVILVMTGCSANKVGMGDSSSSMAAQNEAGGAAMDMAPEYANTAGETSSNTSGDEAWQSNEAKIIRTIDMEVETTNFDAFIAGVKKNVAQAGGYVQNSSVSGKRIRQDGSQDLRHGSLTLRIPKDKLDEVVSGVSDASNVTFQNEYADDISLTYYDTESRKKALEIEQERLMALLEKADDIEAIIRLEERLTEVRRQLEGYTSSLKQYDNMVDYSTLNIQISEVKSVTEKQGEGFLEQMGRGISQTFRDLGKMCRSFALFVVVNLPYILILAVIVALAVFFIRRSRRRRRNALDASIKKAEKMESDQKEEENE</sequence>